<feature type="transmembrane region" description="Helical" evidence="6">
    <location>
        <begin position="340"/>
        <end position="362"/>
    </location>
</feature>
<feature type="transmembrane region" description="Helical" evidence="6">
    <location>
        <begin position="253"/>
        <end position="276"/>
    </location>
</feature>
<evidence type="ECO:0000256" key="5">
    <source>
        <dbReference type="ARBA" id="ARBA00023136"/>
    </source>
</evidence>
<dbReference type="Pfam" id="PF12698">
    <property type="entry name" value="ABC2_membrane_3"/>
    <property type="match status" value="1"/>
</dbReference>
<dbReference type="EMBL" id="BJYA01000001">
    <property type="protein sequence ID" value="GEN44477.1"/>
    <property type="molecule type" value="Genomic_DNA"/>
</dbReference>
<dbReference type="InterPro" id="IPR013525">
    <property type="entry name" value="ABC2_TM"/>
</dbReference>
<protein>
    <recommendedName>
        <fullName evidence="7">ABC-2 type transporter transmembrane domain-containing protein</fullName>
    </recommendedName>
</protein>
<evidence type="ECO:0000259" key="7">
    <source>
        <dbReference type="Pfam" id="PF12698"/>
    </source>
</evidence>
<evidence type="ECO:0000256" key="6">
    <source>
        <dbReference type="SAM" id="Phobius"/>
    </source>
</evidence>
<dbReference type="PANTHER" id="PTHR30294">
    <property type="entry name" value="MEMBRANE COMPONENT OF ABC TRANSPORTER YHHJ-RELATED"/>
    <property type="match status" value="1"/>
</dbReference>
<keyword evidence="9" id="KW-1185">Reference proteome</keyword>
<evidence type="ECO:0000313" key="9">
    <source>
        <dbReference type="Proteomes" id="UP000321440"/>
    </source>
</evidence>
<comment type="subcellular location">
    <subcellularLocation>
        <location evidence="1">Cell membrane</location>
        <topology evidence="1">Multi-pass membrane protein</topology>
    </subcellularLocation>
</comment>
<dbReference type="AlphaFoldDB" id="A0A511W063"/>
<proteinExistence type="predicted"/>
<evidence type="ECO:0000256" key="1">
    <source>
        <dbReference type="ARBA" id="ARBA00004651"/>
    </source>
</evidence>
<dbReference type="Proteomes" id="UP000321440">
    <property type="component" value="Unassembled WGS sequence"/>
</dbReference>
<feature type="transmembrane region" description="Helical" evidence="6">
    <location>
        <begin position="170"/>
        <end position="189"/>
    </location>
</feature>
<dbReference type="RefSeq" id="WP_146813589.1">
    <property type="nucleotide sequence ID" value="NZ_BJYA01000001.1"/>
</dbReference>
<dbReference type="PANTHER" id="PTHR30294:SF29">
    <property type="entry name" value="MULTIDRUG ABC TRANSPORTER PERMEASE YBHS-RELATED"/>
    <property type="match status" value="1"/>
</dbReference>
<feature type="transmembrane region" description="Helical" evidence="6">
    <location>
        <begin position="283"/>
        <end position="302"/>
    </location>
</feature>
<keyword evidence="5 6" id="KW-0472">Membrane</keyword>
<dbReference type="GO" id="GO:0005886">
    <property type="term" value="C:plasma membrane"/>
    <property type="evidence" value="ECO:0007669"/>
    <property type="project" value="UniProtKB-SubCell"/>
</dbReference>
<dbReference type="GO" id="GO:0140359">
    <property type="term" value="F:ABC-type transporter activity"/>
    <property type="evidence" value="ECO:0007669"/>
    <property type="project" value="InterPro"/>
</dbReference>
<comment type="caution">
    <text evidence="8">The sequence shown here is derived from an EMBL/GenBank/DDBJ whole genome shotgun (WGS) entry which is preliminary data.</text>
</comment>
<sequence>MMPVFLAQLAKDRRSPALIILFIVGSVLATVLFTGGTQAPVTVQIFSEEEQTEEIEAKWEQLLNQEGNMEFVVTEEEEARDNVRQGRSDLAIKLFEDDYEIVTSSNLPTVQYVDQHVRTVFEREARIQVATEEASNPEELRQEIKSQLEDPLFAMEVESTTGEELSAHDMGIQLMYAFTLLVAMFIIGFRVNNVSKDKVDCIWDRVILSPVGKTSMYTGYIAYAFFIGFVQTVIVLMVFNYVLQYDLGERFDLLVVVVAVFTFSMVSIAMLFTGIVKGPEQFYALYPSVIPLIPLISGAYMMPGTITHPVMTFIGDLFPVSHAIEAMIGVTLYDATWQDITQPIIIMILIGVVSMGIGINLVERRRG</sequence>
<evidence type="ECO:0000256" key="4">
    <source>
        <dbReference type="ARBA" id="ARBA00022989"/>
    </source>
</evidence>
<accession>A0A511W063</accession>
<gene>
    <name evidence="8" type="ORF">AHA02nite_02530</name>
</gene>
<evidence type="ECO:0000256" key="3">
    <source>
        <dbReference type="ARBA" id="ARBA00022692"/>
    </source>
</evidence>
<keyword evidence="4 6" id="KW-1133">Transmembrane helix</keyword>
<feature type="domain" description="ABC-2 type transporter transmembrane" evidence="7">
    <location>
        <begin position="20"/>
        <end position="359"/>
    </location>
</feature>
<evidence type="ECO:0000256" key="2">
    <source>
        <dbReference type="ARBA" id="ARBA00022475"/>
    </source>
</evidence>
<feature type="transmembrane region" description="Helical" evidence="6">
    <location>
        <begin position="220"/>
        <end position="241"/>
    </location>
</feature>
<organism evidence="8 9">
    <name type="scientific">Alkalibacillus haloalkaliphilus</name>
    <dbReference type="NCBI Taxonomy" id="94136"/>
    <lineage>
        <taxon>Bacteria</taxon>
        <taxon>Bacillati</taxon>
        <taxon>Bacillota</taxon>
        <taxon>Bacilli</taxon>
        <taxon>Bacillales</taxon>
        <taxon>Bacillaceae</taxon>
        <taxon>Alkalibacillus</taxon>
    </lineage>
</organism>
<dbReference type="InterPro" id="IPR051449">
    <property type="entry name" value="ABC-2_transporter_component"/>
</dbReference>
<keyword evidence="3 6" id="KW-0812">Transmembrane</keyword>
<evidence type="ECO:0000313" key="8">
    <source>
        <dbReference type="EMBL" id="GEN44477.1"/>
    </source>
</evidence>
<reference evidence="8 9" key="1">
    <citation type="submission" date="2019-07" db="EMBL/GenBank/DDBJ databases">
        <title>Whole genome shotgun sequence of Alkalibacillus haloalkaliphilus NBRC 103110.</title>
        <authorList>
            <person name="Hosoyama A."/>
            <person name="Uohara A."/>
            <person name="Ohji S."/>
            <person name="Ichikawa N."/>
        </authorList>
    </citation>
    <scope>NUCLEOTIDE SEQUENCE [LARGE SCALE GENOMIC DNA]</scope>
    <source>
        <strain evidence="8 9">NBRC 103110</strain>
    </source>
</reference>
<keyword evidence="2" id="KW-1003">Cell membrane</keyword>
<dbReference type="OrthoDB" id="266913at2"/>
<name>A0A511W063_9BACI</name>